<dbReference type="STRING" id="56689.GCA_001291445_01010"/>
<dbReference type="OrthoDB" id="9802377at2"/>
<dbReference type="InterPro" id="IPR013785">
    <property type="entry name" value="Aldolase_TIM"/>
</dbReference>
<dbReference type="InterPro" id="IPR005719">
    <property type="entry name" value="Dihydroorotate_DH_2"/>
</dbReference>
<dbReference type="EC" id="1.3.5.2" evidence="13"/>
<dbReference type="GO" id="GO:0044205">
    <property type="term" value="P:'de novo' UMP biosynthetic process"/>
    <property type="evidence" value="ECO:0007669"/>
    <property type="project" value="UniProtKB-UniRule"/>
</dbReference>
<dbReference type="PROSITE" id="PS00911">
    <property type="entry name" value="DHODEHASE_1"/>
    <property type="match status" value="1"/>
</dbReference>
<dbReference type="Gene3D" id="3.20.20.70">
    <property type="entry name" value="Aldolase class I"/>
    <property type="match status" value="1"/>
</dbReference>
<dbReference type="PIRSF" id="PIRSF000164">
    <property type="entry name" value="DHO_oxidase"/>
    <property type="match status" value="1"/>
</dbReference>
<feature type="binding site" evidence="13">
    <location>
        <position position="143"/>
    </location>
    <ligand>
        <name>FMN</name>
        <dbReference type="ChEBI" id="CHEBI:58210"/>
    </ligand>
</feature>
<feature type="binding site" evidence="13">
    <location>
        <position position="176"/>
    </location>
    <ligand>
        <name>substrate</name>
    </ligand>
</feature>
<feature type="domain" description="Dihydroorotate dehydrogenase catalytic" evidence="14">
    <location>
        <begin position="49"/>
        <end position="336"/>
    </location>
</feature>
<evidence type="ECO:0000313" key="15">
    <source>
        <dbReference type="EMBL" id="OBJ43073.1"/>
    </source>
</evidence>
<evidence type="ECO:0000256" key="13">
    <source>
        <dbReference type="HAMAP-Rule" id="MF_00225"/>
    </source>
</evidence>
<reference evidence="15 16" key="1">
    <citation type="submission" date="2016-06" db="EMBL/GenBank/DDBJ databases">
        <authorList>
            <person name="Kjaerup R.B."/>
            <person name="Dalgaard T.S."/>
            <person name="Juul-Madsen H.R."/>
        </authorList>
    </citation>
    <scope>NUCLEOTIDE SEQUENCE [LARGE SCALE GENOMIC DNA]</scope>
    <source>
        <strain evidence="15 16">1127319.6</strain>
    </source>
</reference>
<evidence type="ECO:0000256" key="11">
    <source>
        <dbReference type="ARBA" id="ARBA00023136"/>
    </source>
</evidence>
<dbReference type="EMBL" id="LZLC01000086">
    <property type="protein sequence ID" value="OBJ43073.1"/>
    <property type="molecule type" value="Genomic_DNA"/>
</dbReference>
<protein>
    <recommendedName>
        <fullName evidence="13">Dihydroorotate dehydrogenase (quinone)</fullName>
        <ecNumber evidence="13">1.3.5.2</ecNumber>
    </recommendedName>
    <alternativeName>
        <fullName evidence="13">DHOdehase</fullName>
        <shortName evidence="13">DHOD</shortName>
        <shortName evidence="13">DHODase</shortName>
    </alternativeName>
    <alternativeName>
        <fullName evidence="13">Dihydroorotate oxidase</fullName>
    </alternativeName>
</protein>
<proteinExistence type="inferred from homology"/>
<keyword evidence="6 13" id="KW-1003">Cell membrane</keyword>
<comment type="cofactor">
    <cofactor evidence="13">
        <name>FMN</name>
        <dbReference type="ChEBI" id="CHEBI:58210"/>
    </cofactor>
    <text evidence="13">Binds 1 FMN per subunit.</text>
</comment>
<feature type="binding site" evidence="13">
    <location>
        <begin position="66"/>
        <end position="70"/>
    </location>
    <ligand>
        <name>FMN</name>
        <dbReference type="ChEBI" id="CHEBI:58210"/>
    </ligand>
</feature>
<evidence type="ECO:0000256" key="5">
    <source>
        <dbReference type="ARBA" id="ARBA00011245"/>
    </source>
</evidence>
<dbReference type="Proteomes" id="UP000093898">
    <property type="component" value="Unassembled WGS sequence"/>
</dbReference>
<comment type="pathway">
    <text evidence="3 13">Pyrimidine metabolism; UMP biosynthesis via de novo pathway; orotate from (S)-dihydroorotate (quinone route): step 1/1.</text>
</comment>
<evidence type="ECO:0000256" key="8">
    <source>
        <dbReference type="ARBA" id="ARBA00022643"/>
    </source>
</evidence>
<organism evidence="15 16">
    <name type="scientific">Mycolicibacterium mucogenicum</name>
    <name type="common">Mycobacterium mucogenicum</name>
    <dbReference type="NCBI Taxonomy" id="56689"/>
    <lineage>
        <taxon>Bacteria</taxon>
        <taxon>Bacillati</taxon>
        <taxon>Actinomycetota</taxon>
        <taxon>Actinomycetes</taxon>
        <taxon>Mycobacteriales</taxon>
        <taxon>Mycobacteriaceae</taxon>
        <taxon>Mycolicibacterium</taxon>
    </lineage>
</organism>
<feature type="binding site" evidence="13">
    <location>
        <begin position="241"/>
        <end position="242"/>
    </location>
    <ligand>
        <name>substrate</name>
    </ligand>
</feature>
<dbReference type="GO" id="GO:0005886">
    <property type="term" value="C:plasma membrane"/>
    <property type="evidence" value="ECO:0007669"/>
    <property type="project" value="UniProtKB-SubCell"/>
</dbReference>
<evidence type="ECO:0000256" key="12">
    <source>
        <dbReference type="ARBA" id="ARBA00048639"/>
    </source>
</evidence>
<evidence type="ECO:0000259" key="14">
    <source>
        <dbReference type="Pfam" id="PF01180"/>
    </source>
</evidence>
<feature type="binding site" evidence="13">
    <location>
        <position position="264"/>
    </location>
    <ligand>
        <name>FMN</name>
        <dbReference type="ChEBI" id="CHEBI:58210"/>
    </ligand>
</feature>
<gene>
    <name evidence="13" type="primary">pyrD</name>
    <name evidence="15" type="ORF">A5630_19700</name>
</gene>
<feature type="binding site" evidence="13">
    <location>
        <begin position="314"/>
        <end position="315"/>
    </location>
    <ligand>
        <name>FMN</name>
        <dbReference type="ChEBI" id="CHEBI:58210"/>
    </ligand>
</feature>
<dbReference type="GO" id="GO:0006207">
    <property type="term" value="P:'de novo' pyrimidine nucleobase biosynthetic process"/>
    <property type="evidence" value="ECO:0007669"/>
    <property type="project" value="UniProtKB-UniRule"/>
</dbReference>
<evidence type="ECO:0000256" key="7">
    <source>
        <dbReference type="ARBA" id="ARBA00022630"/>
    </source>
</evidence>
<evidence type="ECO:0000256" key="9">
    <source>
        <dbReference type="ARBA" id="ARBA00022975"/>
    </source>
</evidence>
<keyword evidence="9 13" id="KW-0665">Pyrimidine biosynthesis</keyword>
<comment type="catalytic activity">
    <reaction evidence="12 13">
        <text>(S)-dihydroorotate + a quinone = orotate + a quinol</text>
        <dbReference type="Rhea" id="RHEA:30187"/>
        <dbReference type="ChEBI" id="CHEBI:24646"/>
        <dbReference type="ChEBI" id="CHEBI:30839"/>
        <dbReference type="ChEBI" id="CHEBI:30864"/>
        <dbReference type="ChEBI" id="CHEBI:132124"/>
        <dbReference type="EC" id="1.3.5.2"/>
    </reaction>
</comment>
<name>A0A1A3H618_MYCMU</name>
<feature type="binding site" evidence="13">
    <location>
        <position position="293"/>
    </location>
    <ligand>
        <name>FMN</name>
        <dbReference type="ChEBI" id="CHEBI:58210"/>
    </ligand>
</feature>
<dbReference type="InterPro" id="IPR050074">
    <property type="entry name" value="DHO_dehydrogenase"/>
</dbReference>
<comment type="similarity">
    <text evidence="4 13">Belongs to the dihydroorotate dehydrogenase family. Type 2 subfamily.</text>
</comment>
<evidence type="ECO:0000256" key="1">
    <source>
        <dbReference type="ARBA" id="ARBA00003125"/>
    </source>
</evidence>
<keyword evidence="11 13" id="KW-0472">Membrane</keyword>
<feature type="binding site" evidence="13">
    <location>
        <position position="90"/>
    </location>
    <ligand>
        <name>FMN</name>
        <dbReference type="ChEBI" id="CHEBI:58210"/>
    </ligand>
</feature>
<dbReference type="InterPro" id="IPR005720">
    <property type="entry name" value="Dihydroorotate_DH_cat"/>
</dbReference>
<comment type="subunit">
    <text evidence="5 13">Monomer.</text>
</comment>
<comment type="function">
    <text evidence="1 13">Catalyzes the conversion of dihydroorotate to orotate with quinone as electron acceptor.</text>
</comment>
<evidence type="ECO:0000256" key="2">
    <source>
        <dbReference type="ARBA" id="ARBA00004202"/>
    </source>
</evidence>
<feature type="binding site" evidence="13">
    <location>
        <position position="70"/>
    </location>
    <ligand>
        <name>substrate</name>
    </ligand>
</feature>
<dbReference type="HAMAP" id="MF_00225">
    <property type="entry name" value="DHO_dh_type2"/>
    <property type="match status" value="1"/>
</dbReference>
<comment type="subcellular location">
    <subcellularLocation>
        <location evidence="2 13">Cell membrane</location>
        <topology evidence="2 13">Peripheral membrane protein</topology>
    </subcellularLocation>
</comment>
<feature type="active site" description="Nucleophile" evidence="13">
    <location>
        <position position="179"/>
    </location>
</feature>
<feature type="binding site" evidence="13">
    <location>
        <position position="212"/>
    </location>
    <ligand>
        <name>FMN</name>
        <dbReference type="ChEBI" id="CHEBI:58210"/>
    </ligand>
</feature>
<dbReference type="NCBIfam" id="NF003652">
    <property type="entry name" value="PRK05286.2-5"/>
    <property type="match status" value="1"/>
</dbReference>
<dbReference type="PANTHER" id="PTHR48109">
    <property type="entry name" value="DIHYDROOROTATE DEHYDROGENASE (QUINONE), MITOCHONDRIAL-RELATED"/>
    <property type="match status" value="1"/>
</dbReference>
<dbReference type="UniPathway" id="UPA00070">
    <property type="reaction ID" value="UER00946"/>
</dbReference>
<comment type="caution">
    <text evidence="15">The sequence shown here is derived from an EMBL/GenBank/DDBJ whole genome shotgun (WGS) entry which is preliminary data.</text>
</comment>
<dbReference type="CDD" id="cd04738">
    <property type="entry name" value="DHOD_2_like"/>
    <property type="match status" value="1"/>
</dbReference>
<dbReference type="FunFam" id="3.20.20.70:FF:000123">
    <property type="entry name" value="Dihydroorotate dehydrogenase (quinone)"/>
    <property type="match status" value="1"/>
</dbReference>
<dbReference type="GO" id="GO:0106430">
    <property type="term" value="F:dihydroorotate dehydrogenase (quinone) activity"/>
    <property type="evidence" value="ECO:0007669"/>
    <property type="project" value="UniProtKB-EC"/>
</dbReference>
<dbReference type="InterPro" id="IPR001295">
    <property type="entry name" value="Dihydroorotate_DH_CS"/>
</dbReference>
<dbReference type="Pfam" id="PF01180">
    <property type="entry name" value="DHO_dh"/>
    <property type="match status" value="1"/>
</dbReference>
<evidence type="ECO:0000313" key="16">
    <source>
        <dbReference type="Proteomes" id="UP000093898"/>
    </source>
</evidence>
<dbReference type="NCBIfam" id="NF003648">
    <property type="entry name" value="PRK05286.2-1"/>
    <property type="match status" value="1"/>
</dbReference>
<evidence type="ECO:0000256" key="6">
    <source>
        <dbReference type="ARBA" id="ARBA00022475"/>
    </source>
</evidence>
<keyword evidence="7 13" id="KW-0285">Flavoprotein</keyword>
<accession>A0A1A3H618</accession>
<dbReference type="NCBIfam" id="TIGR01036">
    <property type="entry name" value="pyrD_sub2"/>
    <property type="match status" value="1"/>
</dbReference>
<dbReference type="SUPFAM" id="SSF51395">
    <property type="entry name" value="FMN-linked oxidoreductases"/>
    <property type="match status" value="1"/>
</dbReference>
<dbReference type="PROSITE" id="PS00912">
    <property type="entry name" value="DHODEHASE_2"/>
    <property type="match status" value="1"/>
</dbReference>
<evidence type="ECO:0000256" key="3">
    <source>
        <dbReference type="ARBA" id="ARBA00005161"/>
    </source>
</evidence>
<sequence>MYRALLWVFFRIPPERIHTWVFAAFRAVTALGFSRRLLAKWLAPSDPVLETTVFGVTFPGPVGLAAGFDKNGSGINAWGPLGFGYAEVGTVTAQAQPGNPAPRLFRLPEDRALLNRMGFNNHGAGELAIRLTRSQSTVPIGVNIGKTKVTPPERAVDDYAESARLCGPLADFVVVNVSSPNTPGLRDLQAVASLRPILAAVRAETTKPVLVKIAPDLSDDDVDEIADLAVELGLAGIVATNTTISREGLRTPGVAELGAGGVSGAPVAARSLEILRRLHKRVGDQLVLISVGGIETADDAWERILAGASLVQGYTGFIYGGGLWAKHIHDGVAAKLKAGGYASLADAVGTGA</sequence>
<dbReference type="RefSeq" id="WP_064980313.1">
    <property type="nucleotide sequence ID" value="NZ_LZLC01000086.1"/>
</dbReference>
<feature type="binding site" evidence="13">
    <location>
        <position position="240"/>
    </location>
    <ligand>
        <name>FMN</name>
        <dbReference type="ChEBI" id="CHEBI:58210"/>
    </ligand>
</feature>
<feature type="binding site" evidence="13">
    <location>
        <position position="181"/>
    </location>
    <ligand>
        <name>substrate</name>
    </ligand>
</feature>
<evidence type="ECO:0000256" key="10">
    <source>
        <dbReference type="ARBA" id="ARBA00023002"/>
    </source>
</evidence>
<evidence type="ECO:0000256" key="4">
    <source>
        <dbReference type="ARBA" id="ARBA00005359"/>
    </source>
</evidence>
<dbReference type="GO" id="GO:0005737">
    <property type="term" value="C:cytoplasm"/>
    <property type="evidence" value="ECO:0007669"/>
    <property type="project" value="InterPro"/>
</dbReference>
<keyword evidence="10 13" id="KW-0560">Oxidoreductase</keyword>
<feature type="binding site" evidence="13">
    <location>
        <begin position="115"/>
        <end position="119"/>
    </location>
    <ligand>
        <name>substrate</name>
    </ligand>
</feature>
<dbReference type="PANTHER" id="PTHR48109:SF4">
    <property type="entry name" value="DIHYDROOROTATE DEHYDROGENASE (QUINONE), MITOCHONDRIAL"/>
    <property type="match status" value="1"/>
</dbReference>
<dbReference type="AlphaFoldDB" id="A0A1A3H618"/>
<dbReference type="InterPro" id="IPR012135">
    <property type="entry name" value="Dihydroorotate_DH_1_2"/>
</dbReference>
<keyword evidence="8 13" id="KW-0288">FMN</keyword>
<feature type="binding site" evidence="13">
    <location>
        <position position="176"/>
    </location>
    <ligand>
        <name>FMN</name>
        <dbReference type="ChEBI" id="CHEBI:58210"/>
    </ligand>
</feature>